<dbReference type="GO" id="GO:0003677">
    <property type="term" value="F:DNA binding"/>
    <property type="evidence" value="ECO:0007669"/>
    <property type="project" value="UniProtKB-KW"/>
</dbReference>
<dbReference type="PROSITE" id="PS00036">
    <property type="entry name" value="BZIP_BASIC"/>
    <property type="match status" value="1"/>
</dbReference>
<keyword evidence="6" id="KW-0479">Metal-binding</keyword>
<dbReference type="SMART" id="SM00355">
    <property type="entry name" value="ZnF_C2H2"/>
    <property type="match status" value="1"/>
</dbReference>
<dbReference type="Pfam" id="PF00170">
    <property type="entry name" value="bZIP_1"/>
    <property type="match status" value="1"/>
</dbReference>
<accession>A0A0P4VPW6</accession>
<evidence type="ECO:0000256" key="5">
    <source>
        <dbReference type="ARBA" id="ARBA00023242"/>
    </source>
</evidence>
<feature type="domain" description="C2H2-type" evidence="9">
    <location>
        <begin position="8"/>
        <end position="37"/>
    </location>
</feature>
<feature type="region of interest" description="Disordered" evidence="8">
    <location>
        <begin position="506"/>
        <end position="527"/>
    </location>
</feature>
<sequence>MGEVDKPFGCPQPGCGMSFTNEDHLTVHRRRHEMQLTVNGEHHTPSLVKHTGFIIDQTPTPTRFLRQCEEVGLFQEISLNPFDEQFRRASLLRSHHSITESIGGGESLDTPRVLPPPADSDETISSTSRDDICGTTSTSTVTSTLTTSSHAYVPPQTATTTCPGSLPSARVLDVVEEEPDRGDGTTRRLSLNVSSAAEAGQQSSSVISTPTPVITAGPSVTQSLGAVEIGSATSMKVGGVGPATAQQPAICAAPSSVPPSPSATVLQLLLRLPNGQAIPVEIPATPVVSSSTQSGTTTNSSTTTTVSSMVASPPNCHDKSPQQSLAKMKLKQVLASSSTAARPGSSKTSRANTADRIAEMTRSRNFSGTSSTEGECDDDSVSANNPAKGERKRRNSSDNEDPAEKRKKFLERNRAAAIRCREKKKKWIENLSMKYDELGSINQKLQLEVSSLRSEVAVLKSMLLQHKDCPVTLAMQGDGTLDGMNGSCGPASLAPMLVPVPEPSLAHKPRTRSLSLPSIPSSENTPMEPLPVNLSCCVYASPPASTIVTSASSTSSPSTKVSAAPPGVPGRTGTASVSPVNLTSSFITTNQHPSPHSPATSIARIIKISPGPVPQGQVSSPQTQLLAPAVVPSTVTTGGHTGKVSKIVLGQSEILTTDVNPKATVMINGTPNVIMAAAPISNTTLPQPQLLNLTLQTPQSKASPTVLRKSNFHEQHLMYTNSSSSTQHSPKVARLPHLIHHQGEGQGVSGGGGGLMSWLNGGDFEHSNNAWRCSDR</sequence>
<dbReference type="PROSITE" id="PS50157">
    <property type="entry name" value="ZINC_FINGER_C2H2_2"/>
    <property type="match status" value="1"/>
</dbReference>
<dbReference type="SUPFAM" id="SSF57667">
    <property type="entry name" value="beta-beta-alpha zinc fingers"/>
    <property type="match status" value="1"/>
</dbReference>
<dbReference type="InterPro" id="IPR004827">
    <property type="entry name" value="bZIP"/>
</dbReference>
<proteinExistence type="predicted"/>
<evidence type="ECO:0000259" key="10">
    <source>
        <dbReference type="PROSITE" id="PS50217"/>
    </source>
</evidence>
<feature type="compositionally biased region" description="Polar residues" evidence="8">
    <location>
        <begin position="363"/>
        <end position="373"/>
    </location>
</feature>
<dbReference type="InterPro" id="IPR013087">
    <property type="entry name" value="Znf_C2H2_type"/>
</dbReference>
<dbReference type="InterPro" id="IPR046347">
    <property type="entry name" value="bZIP_sf"/>
</dbReference>
<dbReference type="GO" id="GO:0008270">
    <property type="term" value="F:zinc ion binding"/>
    <property type="evidence" value="ECO:0007669"/>
    <property type="project" value="UniProtKB-KW"/>
</dbReference>
<feature type="region of interest" description="Disordered" evidence="8">
    <location>
        <begin position="116"/>
        <end position="138"/>
    </location>
</feature>
<keyword evidence="7" id="KW-0175">Coiled coil</keyword>
<keyword evidence="2" id="KW-0805">Transcription regulation</keyword>
<dbReference type="GO" id="GO:0003700">
    <property type="term" value="F:DNA-binding transcription factor activity"/>
    <property type="evidence" value="ECO:0007669"/>
    <property type="project" value="InterPro"/>
</dbReference>
<keyword evidence="6" id="KW-0863">Zinc-finger</keyword>
<feature type="compositionally biased region" description="Polar residues" evidence="8">
    <location>
        <begin position="334"/>
        <end position="352"/>
    </location>
</feature>
<dbReference type="PROSITE" id="PS50217">
    <property type="entry name" value="BZIP"/>
    <property type="match status" value="1"/>
</dbReference>
<reference evidence="11" key="1">
    <citation type="submission" date="2015-09" db="EMBL/GenBank/DDBJ databases">
        <title>Scylla olivacea transcriptome.</title>
        <authorList>
            <person name="Ikhwanuddin M."/>
        </authorList>
    </citation>
    <scope>NUCLEOTIDE SEQUENCE</scope>
</reference>
<feature type="region of interest" description="Disordered" evidence="8">
    <location>
        <begin position="548"/>
        <end position="576"/>
    </location>
</feature>
<dbReference type="SMART" id="SM00338">
    <property type="entry name" value="BRLZ"/>
    <property type="match status" value="1"/>
</dbReference>
<evidence type="ECO:0000259" key="9">
    <source>
        <dbReference type="PROSITE" id="PS50157"/>
    </source>
</evidence>
<evidence type="ECO:0000256" key="6">
    <source>
        <dbReference type="PROSITE-ProRule" id="PRU00042"/>
    </source>
</evidence>
<evidence type="ECO:0000256" key="4">
    <source>
        <dbReference type="ARBA" id="ARBA00023163"/>
    </source>
</evidence>
<evidence type="ECO:0000256" key="3">
    <source>
        <dbReference type="ARBA" id="ARBA00023125"/>
    </source>
</evidence>
<organism evidence="11">
    <name type="scientific">Scylla olivacea</name>
    <name type="common">Orange mud crab</name>
    <name type="synonym">Cancer olivacea</name>
    <dbReference type="NCBI Taxonomy" id="85551"/>
    <lineage>
        <taxon>Eukaryota</taxon>
        <taxon>Metazoa</taxon>
        <taxon>Ecdysozoa</taxon>
        <taxon>Arthropoda</taxon>
        <taxon>Crustacea</taxon>
        <taxon>Multicrustacea</taxon>
        <taxon>Malacostraca</taxon>
        <taxon>Eumalacostraca</taxon>
        <taxon>Eucarida</taxon>
        <taxon>Decapoda</taxon>
        <taxon>Pleocyemata</taxon>
        <taxon>Brachyura</taxon>
        <taxon>Eubrachyura</taxon>
        <taxon>Portunoidea</taxon>
        <taxon>Portunidae</taxon>
        <taxon>Portuninae</taxon>
        <taxon>Scylla</taxon>
    </lineage>
</organism>
<dbReference type="EMBL" id="GDRN01110104">
    <property type="protein sequence ID" value="JAI56967.1"/>
    <property type="molecule type" value="Transcribed_RNA"/>
</dbReference>
<feature type="compositionally biased region" description="Low complexity" evidence="8">
    <location>
        <begin position="286"/>
        <end position="312"/>
    </location>
</feature>
<keyword evidence="5" id="KW-0539">Nucleus</keyword>
<feature type="region of interest" description="Disordered" evidence="8">
    <location>
        <begin position="286"/>
        <end position="409"/>
    </location>
</feature>
<dbReference type="Gene3D" id="1.20.5.170">
    <property type="match status" value="1"/>
</dbReference>
<feature type="compositionally biased region" description="Polar residues" evidence="8">
    <location>
        <begin position="512"/>
        <end position="525"/>
    </location>
</feature>
<dbReference type="PANTHER" id="PTHR19304">
    <property type="entry name" value="CYCLIC-AMP RESPONSE ELEMENT BINDING PROTEIN"/>
    <property type="match status" value="1"/>
</dbReference>
<dbReference type="CDD" id="cd14687">
    <property type="entry name" value="bZIP_ATF2"/>
    <property type="match status" value="1"/>
</dbReference>
<keyword evidence="3" id="KW-0238">DNA-binding</keyword>
<evidence type="ECO:0000313" key="11">
    <source>
        <dbReference type="EMBL" id="JAI56967.1"/>
    </source>
</evidence>
<dbReference type="GO" id="GO:0005634">
    <property type="term" value="C:nucleus"/>
    <property type="evidence" value="ECO:0007669"/>
    <property type="project" value="UniProtKB-SubCell"/>
</dbReference>
<evidence type="ECO:0000256" key="2">
    <source>
        <dbReference type="ARBA" id="ARBA00023015"/>
    </source>
</evidence>
<evidence type="ECO:0000256" key="1">
    <source>
        <dbReference type="ARBA" id="ARBA00004123"/>
    </source>
</evidence>
<dbReference type="AlphaFoldDB" id="A0A0P4VPW6"/>
<dbReference type="EMBL" id="GDRN01110097">
    <property type="protein sequence ID" value="JAI56970.1"/>
    <property type="molecule type" value="Transcribed_RNA"/>
</dbReference>
<feature type="compositionally biased region" description="Low complexity" evidence="8">
    <location>
        <begin position="548"/>
        <end position="565"/>
    </location>
</feature>
<dbReference type="InterPro" id="IPR051027">
    <property type="entry name" value="bZIP_transcription_factors"/>
</dbReference>
<name>A0A0P4VPW6_SCYOL</name>
<dbReference type="PROSITE" id="PS00028">
    <property type="entry name" value="ZINC_FINGER_C2H2_1"/>
    <property type="match status" value="1"/>
</dbReference>
<dbReference type="SUPFAM" id="SSF57959">
    <property type="entry name" value="Leucine zipper domain"/>
    <property type="match status" value="1"/>
</dbReference>
<feature type="domain" description="BZIP" evidence="10">
    <location>
        <begin position="403"/>
        <end position="466"/>
    </location>
</feature>
<dbReference type="Gene3D" id="3.30.160.60">
    <property type="entry name" value="Classic Zinc Finger"/>
    <property type="match status" value="1"/>
</dbReference>
<keyword evidence="6" id="KW-0862">Zinc</keyword>
<feature type="coiled-coil region" evidence="7">
    <location>
        <begin position="428"/>
        <end position="462"/>
    </location>
</feature>
<dbReference type="InterPro" id="IPR036236">
    <property type="entry name" value="Znf_C2H2_sf"/>
</dbReference>
<evidence type="ECO:0000256" key="8">
    <source>
        <dbReference type="SAM" id="MobiDB-lite"/>
    </source>
</evidence>
<protein>
    <recommendedName>
        <fullName evidence="12">BZIP domain-containing protein</fullName>
    </recommendedName>
</protein>
<evidence type="ECO:0008006" key="12">
    <source>
        <dbReference type="Google" id="ProtNLM"/>
    </source>
</evidence>
<keyword evidence="4" id="KW-0804">Transcription</keyword>
<comment type="subcellular location">
    <subcellularLocation>
        <location evidence="1">Nucleus</location>
    </subcellularLocation>
</comment>
<evidence type="ECO:0000256" key="7">
    <source>
        <dbReference type="SAM" id="Coils"/>
    </source>
</evidence>
<dbReference type="FunFam" id="1.20.5.170:FF:000010">
    <property type="entry name" value="Cyclic AMP-dependent transcription factor ATF-2"/>
    <property type="match status" value="1"/>
</dbReference>